<evidence type="ECO:0000256" key="1">
    <source>
        <dbReference type="ARBA" id="ARBA00004241"/>
    </source>
</evidence>
<dbReference type="InterPro" id="IPR012902">
    <property type="entry name" value="N_methyl_site"/>
</dbReference>
<keyword evidence="2" id="KW-0178">Competence</keyword>
<proteinExistence type="predicted"/>
<sequence>MRRAFTLIEVILALAIFIIMSAASLGVGRAILVHEREEQFFNQLISDWNQLRQHIKANDDKGWMTVTERLVKFQEQGALGASSYALALPDSLRVVPIGGQTDGDVKTSKLQYKFFGTGAVDSGTVVFQRGSGKFVRVVVLMQWGVMVRKDG</sequence>
<evidence type="ECO:0000256" key="2">
    <source>
        <dbReference type="ARBA" id="ARBA00023287"/>
    </source>
</evidence>
<comment type="subcellular location">
    <subcellularLocation>
        <location evidence="1">Cell surface</location>
    </subcellularLocation>
</comment>
<accession>A0A0R2FAG7</accession>
<dbReference type="AlphaFoldDB" id="A0A0R2FAG7"/>
<dbReference type="EMBL" id="AYZJ01000013">
    <property type="protein sequence ID" value="KRN25352.1"/>
    <property type="molecule type" value="Genomic_DNA"/>
</dbReference>
<dbReference type="GO" id="GO:0009986">
    <property type="term" value="C:cell surface"/>
    <property type="evidence" value="ECO:0007669"/>
    <property type="project" value="UniProtKB-SubCell"/>
</dbReference>
<gene>
    <name evidence="3" type="ORF">FC75_GL000622</name>
</gene>
<evidence type="ECO:0000313" key="3">
    <source>
        <dbReference type="EMBL" id="KRN25352.1"/>
    </source>
</evidence>
<protein>
    <submittedName>
        <fullName evidence="3">Uncharacterized protein</fullName>
    </submittedName>
</protein>
<name>A0A0R2FAG7_9LACO</name>
<dbReference type="Pfam" id="PF07963">
    <property type="entry name" value="N_methyl"/>
    <property type="match status" value="1"/>
</dbReference>
<evidence type="ECO:0000313" key="4">
    <source>
        <dbReference type="Proteomes" id="UP000050865"/>
    </source>
</evidence>
<dbReference type="GO" id="GO:0030420">
    <property type="term" value="P:establishment of competence for transformation"/>
    <property type="evidence" value="ECO:0007669"/>
    <property type="project" value="UniProtKB-KW"/>
</dbReference>
<comment type="caution">
    <text evidence="3">The sequence shown here is derived from an EMBL/GenBank/DDBJ whole genome shotgun (WGS) entry which is preliminary data.</text>
</comment>
<organism evidence="3 4">
    <name type="scientific">Lacticaseibacillus camelliae DSM 22697 = JCM 13995</name>
    <dbReference type="NCBI Taxonomy" id="1423730"/>
    <lineage>
        <taxon>Bacteria</taxon>
        <taxon>Bacillati</taxon>
        <taxon>Bacillota</taxon>
        <taxon>Bacilli</taxon>
        <taxon>Lactobacillales</taxon>
        <taxon>Lactobacillaceae</taxon>
        <taxon>Lacticaseibacillus</taxon>
    </lineage>
</organism>
<dbReference type="STRING" id="1423730.FC75_GL000622"/>
<dbReference type="RefSeq" id="WP_056988978.1">
    <property type="nucleotide sequence ID" value="NZ_AYZJ01000013.1"/>
</dbReference>
<dbReference type="NCBIfam" id="TIGR02532">
    <property type="entry name" value="IV_pilin_GFxxxE"/>
    <property type="match status" value="1"/>
</dbReference>
<reference evidence="3 4" key="1">
    <citation type="journal article" date="2015" name="Genome Announc.">
        <title>Expanding the biotechnology potential of lactobacilli through comparative genomics of 213 strains and associated genera.</title>
        <authorList>
            <person name="Sun Z."/>
            <person name="Harris H.M."/>
            <person name="McCann A."/>
            <person name="Guo C."/>
            <person name="Argimon S."/>
            <person name="Zhang W."/>
            <person name="Yang X."/>
            <person name="Jeffery I.B."/>
            <person name="Cooney J.C."/>
            <person name="Kagawa T.F."/>
            <person name="Liu W."/>
            <person name="Song Y."/>
            <person name="Salvetti E."/>
            <person name="Wrobel A."/>
            <person name="Rasinkangas P."/>
            <person name="Parkhill J."/>
            <person name="Rea M.C."/>
            <person name="O'Sullivan O."/>
            <person name="Ritari J."/>
            <person name="Douillard F.P."/>
            <person name="Paul Ross R."/>
            <person name="Yang R."/>
            <person name="Briner A.E."/>
            <person name="Felis G.E."/>
            <person name="de Vos W.M."/>
            <person name="Barrangou R."/>
            <person name="Klaenhammer T.R."/>
            <person name="Caufield P.W."/>
            <person name="Cui Y."/>
            <person name="Zhang H."/>
            <person name="O'Toole P.W."/>
        </authorList>
    </citation>
    <scope>NUCLEOTIDE SEQUENCE [LARGE SCALE GENOMIC DNA]</scope>
    <source>
        <strain evidence="3 4">DSM 22697</strain>
    </source>
</reference>
<dbReference type="PATRIC" id="fig|1423730.4.peg.648"/>
<keyword evidence="4" id="KW-1185">Reference proteome</keyword>
<dbReference type="Proteomes" id="UP000050865">
    <property type="component" value="Unassembled WGS sequence"/>
</dbReference>